<accession>A0A9P8V6Y4</accession>
<dbReference type="OrthoDB" id="4960012at2759"/>
<dbReference type="AlphaFoldDB" id="A0A9P8V6Y4"/>
<gene>
    <name evidence="1" type="ORF">F5X68DRAFT_210427</name>
</gene>
<sequence>MLPAKSLLSAMTSATVTSIQVVHIIDAVKVGGPSLGSLLQERSSPIEDPRDPLAKRTTPEECTSILTGDLGSRPTPVPEIVSWLEADDVVSNCTWVAPSTISSEIFSYLTAFLDWTYESMEAIEAYATKCSSVGPEASGAVSDPDLCFDGITFHFTGTANTTATVTDFLQDYVPPTATGKAPDNAASAAGGFGVSLSSLAVAGIVVLAASL</sequence>
<keyword evidence="2" id="KW-1185">Reference proteome</keyword>
<dbReference type="EMBL" id="JAGSXJ010000016">
    <property type="protein sequence ID" value="KAH6684954.1"/>
    <property type="molecule type" value="Genomic_DNA"/>
</dbReference>
<reference evidence="1" key="1">
    <citation type="journal article" date="2021" name="Nat. Commun.">
        <title>Genetic determinants of endophytism in the Arabidopsis root mycobiome.</title>
        <authorList>
            <person name="Mesny F."/>
            <person name="Miyauchi S."/>
            <person name="Thiergart T."/>
            <person name="Pickel B."/>
            <person name="Atanasova L."/>
            <person name="Karlsson M."/>
            <person name="Huettel B."/>
            <person name="Barry K.W."/>
            <person name="Haridas S."/>
            <person name="Chen C."/>
            <person name="Bauer D."/>
            <person name="Andreopoulos W."/>
            <person name="Pangilinan J."/>
            <person name="LaButti K."/>
            <person name="Riley R."/>
            <person name="Lipzen A."/>
            <person name="Clum A."/>
            <person name="Drula E."/>
            <person name="Henrissat B."/>
            <person name="Kohler A."/>
            <person name="Grigoriev I.V."/>
            <person name="Martin F.M."/>
            <person name="Hacquard S."/>
        </authorList>
    </citation>
    <scope>NUCLEOTIDE SEQUENCE</scope>
    <source>
        <strain evidence="1">MPI-SDFR-AT-0117</strain>
    </source>
</reference>
<evidence type="ECO:0000313" key="1">
    <source>
        <dbReference type="EMBL" id="KAH6684954.1"/>
    </source>
</evidence>
<name>A0A9P8V6Y4_9PEZI</name>
<dbReference type="Proteomes" id="UP000770015">
    <property type="component" value="Unassembled WGS sequence"/>
</dbReference>
<organism evidence="1 2">
    <name type="scientific">Plectosphaerella plurivora</name>
    <dbReference type="NCBI Taxonomy" id="936078"/>
    <lineage>
        <taxon>Eukaryota</taxon>
        <taxon>Fungi</taxon>
        <taxon>Dikarya</taxon>
        <taxon>Ascomycota</taxon>
        <taxon>Pezizomycotina</taxon>
        <taxon>Sordariomycetes</taxon>
        <taxon>Hypocreomycetidae</taxon>
        <taxon>Glomerellales</taxon>
        <taxon>Plectosphaerellaceae</taxon>
        <taxon>Plectosphaerella</taxon>
    </lineage>
</organism>
<evidence type="ECO:0008006" key="3">
    <source>
        <dbReference type="Google" id="ProtNLM"/>
    </source>
</evidence>
<comment type="caution">
    <text evidence="1">The sequence shown here is derived from an EMBL/GenBank/DDBJ whole genome shotgun (WGS) entry which is preliminary data.</text>
</comment>
<proteinExistence type="predicted"/>
<protein>
    <recommendedName>
        <fullName evidence="3">Infection structure specific protein</fullName>
    </recommendedName>
</protein>
<evidence type="ECO:0000313" key="2">
    <source>
        <dbReference type="Proteomes" id="UP000770015"/>
    </source>
</evidence>